<dbReference type="PANTHER" id="PTHR23517:SF15">
    <property type="entry name" value="PROTON-DEPENDENT OLIGOPEPTIDE FAMILY TRANSPORT PROTEIN"/>
    <property type="match status" value="1"/>
</dbReference>
<dbReference type="SUPFAM" id="SSF103473">
    <property type="entry name" value="MFS general substrate transporter"/>
    <property type="match status" value="1"/>
</dbReference>
<feature type="transmembrane region" description="Helical" evidence="8">
    <location>
        <begin position="425"/>
        <end position="449"/>
    </location>
</feature>
<dbReference type="CDD" id="cd17346">
    <property type="entry name" value="MFS_DtpA_like"/>
    <property type="match status" value="1"/>
</dbReference>
<keyword evidence="6 8" id="KW-1133">Transmembrane helix</keyword>
<dbReference type="InterPro" id="IPR005279">
    <property type="entry name" value="Dipep/tripep_permease"/>
</dbReference>
<feature type="transmembrane region" description="Helical" evidence="8">
    <location>
        <begin position="54"/>
        <end position="73"/>
    </location>
</feature>
<evidence type="ECO:0000256" key="6">
    <source>
        <dbReference type="ARBA" id="ARBA00022989"/>
    </source>
</evidence>
<accession>A0A1H2WB37</accession>
<feature type="transmembrane region" description="Helical" evidence="8">
    <location>
        <begin position="85"/>
        <end position="102"/>
    </location>
</feature>
<dbReference type="GeneID" id="85017446"/>
<proteinExistence type="predicted"/>
<evidence type="ECO:0000256" key="8">
    <source>
        <dbReference type="SAM" id="Phobius"/>
    </source>
</evidence>
<dbReference type="InterPro" id="IPR000109">
    <property type="entry name" value="POT_fam"/>
</dbReference>
<feature type="transmembrane region" description="Helical" evidence="8">
    <location>
        <begin position="24"/>
        <end position="42"/>
    </location>
</feature>
<dbReference type="NCBIfam" id="TIGR00924">
    <property type="entry name" value="yjdL_sub1_fam"/>
    <property type="match status" value="1"/>
</dbReference>
<keyword evidence="7 8" id="KW-0472">Membrane</keyword>
<dbReference type="Gene3D" id="1.20.1250.20">
    <property type="entry name" value="MFS general substrate transporter like domains"/>
    <property type="match status" value="2"/>
</dbReference>
<dbReference type="Proteomes" id="UP000182771">
    <property type="component" value="Unassembled WGS sequence"/>
</dbReference>
<dbReference type="EMBL" id="FNND01000004">
    <property type="protein sequence ID" value="SDW77903.1"/>
    <property type="molecule type" value="Genomic_DNA"/>
</dbReference>
<keyword evidence="3" id="KW-1003">Cell membrane</keyword>
<dbReference type="AlphaFoldDB" id="A0A1H2WB37"/>
<reference evidence="10 11" key="1">
    <citation type="submission" date="2016-10" db="EMBL/GenBank/DDBJ databases">
        <authorList>
            <person name="Varghese N."/>
            <person name="Submissions S."/>
        </authorList>
    </citation>
    <scope>NUCLEOTIDE SEQUENCE [LARGE SCALE GENOMIC DNA]</scope>
    <source>
        <strain evidence="10 11">DSM 11449</strain>
    </source>
</reference>
<dbReference type="InterPro" id="IPR020846">
    <property type="entry name" value="MFS_dom"/>
</dbReference>
<evidence type="ECO:0000313" key="11">
    <source>
        <dbReference type="Proteomes" id="UP000182771"/>
    </source>
</evidence>
<name>A0A1H2WB37_9FLAO</name>
<feature type="transmembrane region" description="Helical" evidence="8">
    <location>
        <begin position="455"/>
        <end position="474"/>
    </location>
</feature>
<protein>
    <submittedName>
        <fullName evidence="10">Proton-dependent oligopeptide transporter, POT family</fullName>
    </submittedName>
</protein>
<evidence type="ECO:0000259" key="9">
    <source>
        <dbReference type="PROSITE" id="PS50850"/>
    </source>
</evidence>
<gene>
    <name evidence="10" type="ORF">SAMN05444420_10433</name>
</gene>
<feature type="transmembrane region" description="Helical" evidence="8">
    <location>
        <begin position="389"/>
        <end position="413"/>
    </location>
</feature>
<feature type="transmembrane region" description="Helical" evidence="8">
    <location>
        <begin position="207"/>
        <end position="229"/>
    </location>
</feature>
<dbReference type="GO" id="GO:1904680">
    <property type="term" value="F:peptide transmembrane transporter activity"/>
    <property type="evidence" value="ECO:0007669"/>
    <property type="project" value="InterPro"/>
</dbReference>
<keyword evidence="2" id="KW-0813">Transport</keyword>
<evidence type="ECO:0000256" key="4">
    <source>
        <dbReference type="ARBA" id="ARBA00022692"/>
    </source>
</evidence>
<dbReference type="GO" id="GO:0015833">
    <property type="term" value="P:peptide transport"/>
    <property type="evidence" value="ECO:0007669"/>
    <property type="project" value="UniProtKB-KW"/>
</dbReference>
<organism evidence="10 11">
    <name type="scientific">Capnocytophaga granulosa</name>
    <dbReference type="NCBI Taxonomy" id="45242"/>
    <lineage>
        <taxon>Bacteria</taxon>
        <taxon>Pseudomonadati</taxon>
        <taxon>Bacteroidota</taxon>
        <taxon>Flavobacteriia</taxon>
        <taxon>Flavobacteriales</taxon>
        <taxon>Flavobacteriaceae</taxon>
        <taxon>Capnocytophaga</taxon>
    </lineage>
</organism>
<dbReference type="InterPro" id="IPR050171">
    <property type="entry name" value="MFS_Transporters"/>
</dbReference>
<feature type="transmembrane region" description="Helical" evidence="8">
    <location>
        <begin position="163"/>
        <end position="187"/>
    </location>
</feature>
<feature type="domain" description="Major facilitator superfamily (MFS) profile" evidence="9">
    <location>
        <begin position="11"/>
        <end position="476"/>
    </location>
</feature>
<comment type="subcellular location">
    <subcellularLocation>
        <location evidence="1">Cell membrane</location>
        <topology evidence="1">Multi-pass membrane protein</topology>
    </subcellularLocation>
</comment>
<dbReference type="PROSITE" id="PS50850">
    <property type="entry name" value="MFS"/>
    <property type="match status" value="1"/>
</dbReference>
<dbReference type="GO" id="GO:0005886">
    <property type="term" value="C:plasma membrane"/>
    <property type="evidence" value="ECO:0007669"/>
    <property type="project" value="UniProtKB-SubCell"/>
</dbReference>
<evidence type="ECO:0000256" key="2">
    <source>
        <dbReference type="ARBA" id="ARBA00022448"/>
    </source>
</evidence>
<keyword evidence="5" id="KW-0571">Peptide transport</keyword>
<comment type="caution">
    <text evidence="10">The sequence shown here is derived from an EMBL/GenBank/DDBJ whole genome shotgun (WGS) entry which is preliminary data.</text>
</comment>
<feature type="transmembrane region" description="Helical" evidence="8">
    <location>
        <begin position="311"/>
        <end position="332"/>
    </location>
</feature>
<dbReference type="OrthoDB" id="9772725at2"/>
<dbReference type="Pfam" id="PF00854">
    <property type="entry name" value="PTR2"/>
    <property type="match status" value="2"/>
</dbReference>
<keyword evidence="4 8" id="KW-0812">Transmembrane</keyword>
<evidence type="ECO:0000256" key="7">
    <source>
        <dbReference type="ARBA" id="ARBA00023136"/>
    </source>
</evidence>
<evidence type="ECO:0000256" key="1">
    <source>
        <dbReference type="ARBA" id="ARBA00004651"/>
    </source>
</evidence>
<dbReference type="InterPro" id="IPR036259">
    <property type="entry name" value="MFS_trans_sf"/>
</dbReference>
<sequence>MNTEKKGHPAGLYLVFFTGMWERFSYYAMRGILVLYLTATWLNGGLGYDEKFSTTVYGLATGLCYFTPLFGGWLSDRYLGQRKSILIGGFIMVLAQFLLFAPELFTTVSPNMTPEQLAHNEFIGRVGLFAGLFLLIIGNGFFKPNISSIVGDLYEPGDRRLDSAFSIFYMGINLGAVIAPLIVGLLADNVFATTFVDANGVTQITHGYRYGFLAAAVGVLLGQLLFVFLSNKYLGNIGMEPKGAAKLAESSTEEVKVPLTRQEKERIAVIFIFFFFAVFFFAGMEQAGASFNLYANKYIDRTIFGHEIPTAWLQMINPFFVIVLAPVFAYFWNTRLGQALNTPLKMGLGLIVLGIGFWFMLIAGFQRGATWQGGLNIIDNPDGMVKASMIWMILTYLLHTIGELSLSPVGLSIVTKLSPARFASLFMGVWIMAAAFANMLAGLISSYVVELGASTVFASISAFVMVLGILMVSLNKVIERMMHGVR</sequence>
<keyword evidence="5" id="KW-0653">Protein transport</keyword>
<evidence type="ECO:0000256" key="5">
    <source>
        <dbReference type="ARBA" id="ARBA00022856"/>
    </source>
</evidence>
<dbReference type="RefSeq" id="WP_016420676.1">
    <property type="nucleotide sequence ID" value="NZ_FNND01000004.1"/>
</dbReference>
<feature type="transmembrane region" description="Helical" evidence="8">
    <location>
        <begin position="267"/>
        <end position="284"/>
    </location>
</feature>
<feature type="transmembrane region" description="Helical" evidence="8">
    <location>
        <begin position="344"/>
        <end position="365"/>
    </location>
</feature>
<feature type="transmembrane region" description="Helical" evidence="8">
    <location>
        <begin position="122"/>
        <end position="142"/>
    </location>
</feature>
<evidence type="ECO:0000313" key="10">
    <source>
        <dbReference type="EMBL" id="SDW77903.1"/>
    </source>
</evidence>
<dbReference type="PANTHER" id="PTHR23517">
    <property type="entry name" value="RESISTANCE PROTEIN MDTM, PUTATIVE-RELATED-RELATED"/>
    <property type="match status" value="1"/>
</dbReference>
<evidence type="ECO:0000256" key="3">
    <source>
        <dbReference type="ARBA" id="ARBA00022475"/>
    </source>
</evidence>
<keyword evidence="11" id="KW-1185">Reference proteome</keyword>